<feature type="compositionally biased region" description="Basic and acidic residues" evidence="8">
    <location>
        <begin position="635"/>
        <end position="648"/>
    </location>
</feature>
<keyword evidence="4" id="KW-0234">DNA repair</keyword>
<dbReference type="CDD" id="cd22285">
    <property type="entry name" value="HD_XLF_N"/>
    <property type="match status" value="1"/>
</dbReference>
<evidence type="ECO:0000256" key="6">
    <source>
        <dbReference type="ARBA" id="ARBA00025747"/>
    </source>
</evidence>
<evidence type="ECO:0000256" key="4">
    <source>
        <dbReference type="ARBA" id="ARBA00023204"/>
    </source>
</evidence>
<dbReference type="PANTHER" id="PTHR32235:SF1">
    <property type="entry name" value="NON-HOMOLOGOUS END-JOINING FACTOR 1"/>
    <property type="match status" value="1"/>
</dbReference>
<protein>
    <recommendedName>
        <fullName evidence="7">Non-homologous end-joining factor 1</fullName>
    </recommendedName>
</protein>
<dbReference type="OrthoDB" id="2155935at2759"/>
<feature type="region of interest" description="Disordered" evidence="8">
    <location>
        <begin position="256"/>
        <end position="662"/>
    </location>
</feature>
<evidence type="ECO:0000259" key="9">
    <source>
        <dbReference type="Pfam" id="PF09302"/>
    </source>
</evidence>
<dbReference type="GO" id="GO:0032807">
    <property type="term" value="C:DNA ligase IV complex"/>
    <property type="evidence" value="ECO:0007669"/>
    <property type="project" value="TreeGrafter"/>
</dbReference>
<feature type="compositionally biased region" description="Acidic residues" evidence="8">
    <location>
        <begin position="501"/>
        <end position="511"/>
    </location>
</feature>
<dbReference type="GO" id="GO:0006303">
    <property type="term" value="P:double-strand break repair via nonhomologous end joining"/>
    <property type="evidence" value="ECO:0007669"/>
    <property type="project" value="UniProtKB-ARBA"/>
</dbReference>
<dbReference type="Gene3D" id="2.170.210.10">
    <property type="entry name" value="DNA double-strand break repair and VJ recombination XRCC4, N-terminal"/>
    <property type="match status" value="1"/>
</dbReference>
<evidence type="ECO:0000256" key="3">
    <source>
        <dbReference type="ARBA" id="ARBA00023125"/>
    </source>
</evidence>
<dbReference type="InterPro" id="IPR038051">
    <property type="entry name" value="XRCC4-like_N_sf"/>
</dbReference>
<evidence type="ECO:0000256" key="5">
    <source>
        <dbReference type="ARBA" id="ARBA00023242"/>
    </source>
</evidence>
<feature type="domain" description="XLF-like coiled-coil region" evidence="10">
    <location>
        <begin position="130"/>
        <end position="180"/>
    </location>
</feature>
<comment type="caution">
    <text evidence="11">The sequence shown here is derived from an EMBL/GenBank/DDBJ whole genome shotgun (WGS) entry which is preliminary data.</text>
</comment>
<accession>A0A438N1P6</accession>
<feature type="compositionally biased region" description="Basic and acidic residues" evidence="8">
    <location>
        <begin position="359"/>
        <end position="372"/>
    </location>
</feature>
<dbReference type="Pfam" id="PF21928">
    <property type="entry name" value="XLF_CC"/>
    <property type="match status" value="1"/>
</dbReference>
<evidence type="ECO:0000259" key="10">
    <source>
        <dbReference type="Pfam" id="PF21928"/>
    </source>
</evidence>
<comment type="subcellular location">
    <subcellularLocation>
        <location evidence="1">Nucleus</location>
    </subcellularLocation>
</comment>
<organism evidence="11 12">
    <name type="scientific">Exophiala mesophila</name>
    <name type="common">Black yeast-like fungus</name>
    <dbReference type="NCBI Taxonomy" id="212818"/>
    <lineage>
        <taxon>Eukaryota</taxon>
        <taxon>Fungi</taxon>
        <taxon>Dikarya</taxon>
        <taxon>Ascomycota</taxon>
        <taxon>Pezizomycotina</taxon>
        <taxon>Eurotiomycetes</taxon>
        <taxon>Chaetothyriomycetidae</taxon>
        <taxon>Chaetothyriales</taxon>
        <taxon>Herpotrichiellaceae</taxon>
        <taxon>Exophiala</taxon>
    </lineage>
</organism>
<feature type="compositionally biased region" description="Polar residues" evidence="8">
    <location>
        <begin position="415"/>
        <end position="431"/>
    </location>
</feature>
<dbReference type="VEuPathDB" id="FungiDB:PV10_03572"/>
<reference evidence="11 12" key="1">
    <citation type="submission" date="2017-03" db="EMBL/GenBank/DDBJ databases">
        <title>Genomes of endolithic fungi from Antarctica.</title>
        <authorList>
            <person name="Coleine C."/>
            <person name="Masonjones S."/>
            <person name="Stajich J.E."/>
        </authorList>
    </citation>
    <scope>NUCLEOTIDE SEQUENCE [LARGE SCALE GENOMIC DNA]</scope>
    <source>
        <strain evidence="11 12">CCFEE 6314</strain>
    </source>
</reference>
<feature type="compositionally biased region" description="Polar residues" evidence="8">
    <location>
        <begin position="471"/>
        <end position="483"/>
    </location>
</feature>
<gene>
    <name evidence="11" type="ORF">B0A52_06713</name>
</gene>
<name>A0A438N1P6_EXOME</name>
<evidence type="ECO:0000256" key="1">
    <source>
        <dbReference type="ARBA" id="ARBA00004123"/>
    </source>
</evidence>
<feature type="compositionally biased region" description="Low complexity" evidence="8">
    <location>
        <begin position="449"/>
        <end position="460"/>
    </location>
</feature>
<keyword evidence="5" id="KW-0539">Nucleus</keyword>
<dbReference type="InterPro" id="IPR053829">
    <property type="entry name" value="XLF-like_CC"/>
</dbReference>
<keyword evidence="3" id="KW-0238">DNA-binding</keyword>
<evidence type="ECO:0000256" key="8">
    <source>
        <dbReference type="SAM" id="MobiDB-lite"/>
    </source>
</evidence>
<sequence length="662" mass="72537">MPPRVQQGWQELQIPSRKECPKLFYLFTTSSDSFLLLLTDLISIWQCSLDKFGIIAEANRQNASIDPSDSDTQFKVLLSKLSQGLQGGQNALARDDKRTSNDLHLITKCNLPRPLKPLNWTFRVSQQDTSELAERLLRPSLHEVSVLEAKITTLLEIIREKDHIISRLLDRIGTSGVDLGLIFPSISGLASRKGGQLSASDAQKHVPGMATFDEKSWIMQFATEDGYEGFDSTGLKNLVSGCEKCFAHTREQHEGWLRTLPSPSQLDKMEGETNASTSSAAPKGQAESSVKRSPQPSGDTTDSNGDFERQPTPPRSKKAGSRRKTTSPPVSPAEQDEGSTDETDPEQTRPNQRRIGGLRRTDASKVSSDKTKSPSSPKKPAASSSHGVSSASSGTPTASETESDSGPDQRKQHQNSKNAQQTQKAANTESHTNGKRRLGRLGKREDSISPTRSSSTSRSPSPRRKASKTPGTRQDSKASTPLSSRRLARLNKHSTPSPEASSDEDEDDDLDAPPQTRSQKFKQSPRRSSTPPRRLGRLNRKSRREDKSPSPTETPRSTKRTPSSRSKIDADGDVAMQEEKDRGTDAETNTDTAGSSSDRPGPARSAADQTNATMPAADIKGGSSTTQQPEQEETVEQRADRRRVELKRNIAQGVGVKKKRRF</sequence>
<evidence type="ECO:0000313" key="11">
    <source>
        <dbReference type="EMBL" id="RVX69649.1"/>
    </source>
</evidence>
<proteinExistence type="inferred from homology"/>
<dbReference type="Pfam" id="PF09302">
    <property type="entry name" value="XLF"/>
    <property type="match status" value="1"/>
</dbReference>
<evidence type="ECO:0000256" key="2">
    <source>
        <dbReference type="ARBA" id="ARBA00022763"/>
    </source>
</evidence>
<feature type="compositionally biased region" description="Low complexity" evidence="8">
    <location>
        <begin position="373"/>
        <end position="393"/>
    </location>
</feature>
<feature type="compositionally biased region" description="Polar residues" evidence="8">
    <location>
        <begin position="394"/>
        <end position="406"/>
    </location>
</feature>
<feature type="compositionally biased region" description="Polar residues" evidence="8">
    <location>
        <begin position="273"/>
        <end position="304"/>
    </location>
</feature>
<comment type="similarity">
    <text evidence="6">Belongs to the XRCC4-XLF family. XLF subfamily.</text>
</comment>
<dbReference type="InterPro" id="IPR052287">
    <property type="entry name" value="NHEJ_factor"/>
</dbReference>
<evidence type="ECO:0000256" key="7">
    <source>
        <dbReference type="ARBA" id="ARBA00044529"/>
    </source>
</evidence>
<dbReference type="PANTHER" id="PTHR32235">
    <property type="entry name" value="NON-HOMOLOGOUS END-JOINING FACTOR 1"/>
    <property type="match status" value="1"/>
</dbReference>
<keyword evidence="2" id="KW-0227">DNA damage</keyword>
<feature type="compositionally biased region" description="Basic residues" evidence="8">
    <location>
        <begin position="315"/>
        <end position="325"/>
    </location>
</feature>
<dbReference type="AlphaFoldDB" id="A0A438N1P6"/>
<dbReference type="GO" id="GO:0045027">
    <property type="term" value="F:DNA end binding"/>
    <property type="evidence" value="ECO:0007669"/>
    <property type="project" value="TreeGrafter"/>
</dbReference>
<dbReference type="InterPro" id="IPR015381">
    <property type="entry name" value="XLF-like_N"/>
</dbReference>
<feature type="domain" description="XLF-like N-terminal" evidence="9">
    <location>
        <begin position="9"/>
        <end position="125"/>
    </location>
</feature>
<dbReference type="Proteomes" id="UP000288859">
    <property type="component" value="Unassembled WGS sequence"/>
</dbReference>
<feature type="compositionally biased region" description="Polar residues" evidence="8">
    <location>
        <begin position="586"/>
        <end position="598"/>
    </location>
</feature>
<evidence type="ECO:0000313" key="12">
    <source>
        <dbReference type="Proteomes" id="UP000288859"/>
    </source>
</evidence>
<dbReference type="EMBL" id="NAJM01000028">
    <property type="protein sequence ID" value="RVX69649.1"/>
    <property type="molecule type" value="Genomic_DNA"/>
</dbReference>
<feature type="compositionally biased region" description="Acidic residues" evidence="8">
    <location>
        <begin position="334"/>
        <end position="345"/>
    </location>
</feature>
<feature type="compositionally biased region" description="Low complexity" evidence="8">
    <location>
        <begin position="549"/>
        <end position="565"/>
    </location>
</feature>